<dbReference type="STRING" id="1766.XA26_01830"/>
<reference evidence="1 2" key="1">
    <citation type="journal article" date="2015" name="MBio">
        <title>Enzymatic Degradation of Phenazines Can Generate Energy and Protect Sensitive Organisms from Toxicity.</title>
        <authorList>
            <person name="Costa K.C."/>
            <person name="Bergkessel M."/>
            <person name="Saunders S."/>
            <person name="Korlach J."/>
            <person name="Newman D.K."/>
        </authorList>
    </citation>
    <scope>NUCLEOTIDE SEQUENCE [LARGE SCALE GENOMIC DNA]</scope>
    <source>
        <strain evidence="1 2">CT6</strain>
    </source>
</reference>
<protein>
    <submittedName>
        <fullName evidence="1">Uncharacterized protein</fullName>
    </submittedName>
</protein>
<dbReference type="KEGG" id="mft:XA26_01830"/>
<proteinExistence type="predicted"/>
<keyword evidence="2" id="KW-1185">Reference proteome</keyword>
<dbReference type="AlphaFoldDB" id="A0A0N9Y460"/>
<organism evidence="1 2">
    <name type="scientific">Mycolicibacterium fortuitum</name>
    <name type="common">Mycobacterium fortuitum</name>
    <dbReference type="NCBI Taxonomy" id="1766"/>
    <lineage>
        <taxon>Bacteria</taxon>
        <taxon>Bacillati</taxon>
        <taxon>Actinomycetota</taxon>
        <taxon>Actinomycetes</taxon>
        <taxon>Mycobacteriales</taxon>
        <taxon>Mycobacteriaceae</taxon>
        <taxon>Mycolicibacterium</taxon>
    </lineage>
</organism>
<sequence>MNMALVSLGRPEARTTRTASATAALTLPDSSPPVGLMLKATITGSIVRARDVVAVEQISAC</sequence>
<dbReference type="EMBL" id="CP011269">
    <property type="protein sequence ID" value="ALI24049.1"/>
    <property type="molecule type" value="Genomic_DNA"/>
</dbReference>
<evidence type="ECO:0000313" key="1">
    <source>
        <dbReference type="EMBL" id="ALI24049.1"/>
    </source>
</evidence>
<dbReference type="PATRIC" id="fig|1766.6.peg.180"/>
<evidence type="ECO:0000313" key="2">
    <source>
        <dbReference type="Proteomes" id="UP000057134"/>
    </source>
</evidence>
<dbReference type="Proteomes" id="UP000057134">
    <property type="component" value="Chromosome"/>
</dbReference>
<accession>A0A0N9Y460</accession>
<gene>
    <name evidence="1" type="ORF">XA26_01830</name>
</gene>
<name>A0A0N9Y460_MYCFO</name>